<comment type="caution">
    <text evidence="6">The sequence shown here is derived from an EMBL/GenBank/DDBJ whole genome shotgun (WGS) entry which is preliminary data.</text>
</comment>
<name>A0ABS2RAJ0_9BACI</name>
<feature type="transmembrane region" description="Helical" evidence="5">
    <location>
        <begin position="12"/>
        <end position="33"/>
    </location>
</feature>
<evidence type="ECO:0000256" key="3">
    <source>
        <dbReference type="ARBA" id="ARBA00022989"/>
    </source>
</evidence>
<evidence type="ECO:0000256" key="4">
    <source>
        <dbReference type="ARBA" id="ARBA00023136"/>
    </source>
</evidence>
<gene>
    <name evidence="6" type="ORF">JOC94_003395</name>
</gene>
<dbReference type="EMBL" id="JAFBFH010000026">
    <property type="protein sequence ID" value="MBM7716375.1"/>
    <property type="molecule type" value="Genomic_DNA"/>
</dbReference>
<dbReference type="Pfam" id="PF09685">
    <property type="entry name" value="MamF_MmsF"/>
    <property type="match status" value="1"/>
</dbReference>
<dbReference type="Proteomes" id="UP000823485">
    <property type="component" value="Unassembled WGS sequence"/>
</dbReference>
<accession>A0ABS2RAJ0</accession>
<evidence type="ECO:0000256" key="5">
    <source>
        <dbReference type="SAM" id="Phobius"/>
    </source>
</evidence>
<evidence type="ECO:0000256" key="1">
    <source>
        <dbReference type="ARBA" id="ARBA00004141"/>
    </source>
</evidence>
<evidence type="ECO:0000313" key="6">
    <source>
        <dbReference type="EMBL" id="MBM7716375.1"/>
    </source>
</evidence>
<feature type="transmembrane region" description="Helical" evidence="5">
    <location>
        <begin position="53"/>
        <end position="85"/>
    </location>
</feature>
<keyword evidence="4 5" id="KW-0472">Membrane</keyword>
<keyword evidence="2 5" id="KW-0812">Transmembrane</keyword>
<sequence>MDTASSNERTLATAIYVTSFFSALIGPLIIWLIKKEDSAFIDFHGKEYLNFFISYTVYSIVASLMMFILIGFILVPIIAILYIVFTIIAAVKAYNGEIYRIPLVFRILK</sequence>
<keyword evidence="7" id="KW-1185">Reference proteome</keyword>
<comment type="subcellular location">
    <subcellularLocation>
        <location evidence="1">Membrane</location>
        <topology evidence="1">Multi-pass membrane protein</topology>
    </subcellularLocation>
</comment>
<keyword evidence="3 5" id="KW-1133">Transmembrane helix</keyword>
<evidence type="ECO:0000313" key="7">
    <source>
        <dbReference type="Proteomes" id="UP000823485"/>
    </source>
</evidence>
<dbReference type="InterPro" id="IPR019109">
    <property type="entry name" value="MamF_MmsF"/>
</dbReference>
<protein>
    <submittedName>
        <fullName evidence="6">Tic20 family protein</fullName>
    </submittedName>
</protein>
<dbReference type="RefSeq" id="WP_077113401.1">
    <property type="nucleotide sequence ID" value="NZ_JAFBFH010000026.1"/>
</dbReference>
<proteinExistence type="predicted"/>
<reference evidence="6 7" key="1">
    <citation type="submission" date="2021-01" db="EMBL/GenBank/DDBJ databases">
        <title>Genomic Encyclopedia of Type Strains, Phase IV (KMG-IV): sequencing the most valuable type-strain genomes for metagenomic binning, comparative biology and taxonomic classification.</title>
        <authorList>
            <person name="Goeker M."/>
        </authorList>
    </citation>
    <scope>NUCLEOTIDE SEQUENCE [LARGE SCALE GENOMIC DNA]</scope>
    <source>
        <strain evidence="6 7">DSM 105453</strain>
    </source>
</reference>
<organism evidence="6 7">
    <name type="scientific">Siminovitchia thermophila</name>
    <dbReference type="NCBI Taxonomy" id="1245522"/>
    <lineage>
        <taxon>Bacteria</taxon>
        <taxon>Bacillati</taxon>
        <taxon>Bacillota</taxon>
        <taxon>Bacilli</taxon>
        <taxon>Bacillales</taxon>
        <taxon>Bacillaceae</taxon>
        <taxon>Siminovitchia</taxon>
    </lineage>
</organism>
<evidence type="ECO:0000256" key="2">
    <source>
        <dbReference type="ARBA" id="ARBA00022692"/>
    </source>
</evidence>